<gene>
    <name evidence="7" type="ORF">RM540_11405</name>
</gene>
<accession>A0ABU3BST5</accession>
<keyword evidence="4 7" id="KW-0418">Kinase</keyword>
<evidence type="ECO:0000256" key="5">
    <source>
        <dbReference type="SAM" id="MobiDB-lite"/>
    </source>
</evidence>
<organism evidence="7 8">
    <name type="scientific">Rubrivirga litoralis</name>
    <dbReference type="NCBI Taxonomy" id="3075598"/>
    <lineage>
        <taxon>Bacteria</taxon>
        <taxon>Pseudomonadati</taxon>
        <taxon>Rhodothermota</taxon>
        <taxon>Rhodothermia</taxon>
        <taxon>Rhodothermales</taxon>
        <taxon>Rubricoccaceae</taxon>
        <taxon>Rubrivirga</taxon>
    </lineage>
</organism>
<protein>
    <recommendedName>
        <fullName evidence="2">histidine kinase</fullName>
        <ecNumber evidence="2">2.7.13.3</ecNumber>
    </recommendedName>
</protein>
<proteinExistence type="predicted"/>
<dbReference type="SUPFAM" id="SSF55874">
    <property type="entry name" value="ATPase domain of HSP90 chaperone/DNA topoisomerase II/histidine kinase"/>
    <property type="match status" value="1"/>
</dbReference>
<evidence type="ECO:0000256" key="2">
    <source>
        <dbReference type="ARBA" id="ARBA00012438"/>
    </source>
</evidence>
<keyword evidence="8" id="KW-1185">Reference proteome</keyword>
<evidence type="ECO:0000256" key="4">
    <source>
        <dbReference type="ARBA" id="ARBA00022777"/>
    </source>
</evidence>
<dbReference type="Gene3D" id="3.30.565.10">
    <property type="entry name" value="Histidine kinase-like ATPase, C-terminal domain"/>
    <property type="match status" value="1"/>
</dbReference>
<reference evidence="7 8" key="1">
    <citation type="submission" date="2023-09" db="EMBL/GenBank/DDBJ databases">
        <authorList>
            <person name="Rey-Velasco X."/>
        </authorList>
    </citation>
    <scope>NUCLEOTIDE SEQUENCE [LARGE SCALE GENOMIC DNA]</scope>
    <source>
        <strain evidence="7 8">F394</strain>
    </source>
</reference>
<dbReference type="EMBL" id="JAVRHT010000026">
    <property type="protein sequence ID" value="MDT0632355.1"/>
    <property type="molecule type" value="Genomic_DNA"/>
</dbReference>
<dbReference type="RefSeq" id="WP_311664169.1">
    <property type="nucleotide sequence ID" value="NZ_JAVRHT010000026.1"/>
</dbReference>
<evidence type="ECO:0000313" key="7">
    <source>
        <dbReference type="EMBL" id="MDT0632355.1"/>
    </source>
</evidence>
<dbReference type="Proteomes" id="UP001267426">
    <property type="component" value="Unassembled WGS sequence"/>
</dbReference>
<evidence type="ECO:0000313" key="8">
    <source>
        <dbReference type="Proteomes" id="UP001267426"/>
    </source>
</evidence>
<keyword evidence="3" id="KW-0808">Transferase</keyword>
<dbReference type="InterPro" id="IPR003661">
    <property type="entry name" value="HisK_dim/P_dom"/>
</dbReference>
<name>A0ABU3BST5_9BACT</name>
<dbReference type="EC" id="2.7.13.3" evidence="2"/>
<dbReference type="InterPro" id="IPR036890">
    <property type="entry name" value="HATPase_C_sf"/>
</dbReference>
<evidence type="ECO:0000256" key="3">
    <source>
        <dbReference type="ARBA" id="ARBA00022679"/>
    </source>
</evidence>
<dbReference type="InterPro" id="IPR050351">
    <property type="entry name" value="BphY/WalK/GraS-like"/>
</dbReference>
<feature type="region of interest" description="Disordered" evidence="5">
    <location>
        <begin position="224"/>
        <end position="248"/>
    </location>
</feature>
<comment type="catalytic activity">
    <reaction evidence="1">
        <text>ATP + protein L-histidine = ADP + protein N-phospho-L-histidine.</text>
        <dbReference type="EC" id="2.7.13.3"/>
    </reaction>
</comment>
<dbReference type="InterPro" id="IPR005467">
    <property type="entry name" value="His_kinase_dom"/>
</dbReference>
<evidence type="ECO:0000256" key="1">
    <source>
        <dbReference type="ARBA" id="ARBA00000085"/>
    </source>
</evidence>
<dbReference type="PROSITE" id="PS50109">
    <property type="entry name" value="HIS_KIN"/>
    <property type="match status" value="1"/>
</dbReference>
<dbReference type="SMART" id="SM00387">
    <property type="entry name" value="HATPase_c"/>
    <property type="match status" value="1"/>
</dbReference>
<evidence type="ECO:0000259" key="6">
    <source>
        <dbReference type="PROSITE" id="PS50109"/>
    </source>
</evidence>
<feature type="compositionally biased region" description="Pro residues" evidence="5">
    <location>
        <begin position="224"/>
        <end position="233"/>
    </location>
</feature>
<dbReference type="GO" id="GO:0016301">
    <property type="term" value="F:kinase activity"/>
    <property type="evidence" value="ECO:0007669"/>
    <property type="project" value="UniProtKB-KW"/>
</dbReference>
<comment type="caution">
    <text evidence="7">The sequence shown here is derived from an EMBL/GenBank/DDBJ whole genome shotgun (WGS) entry which is preliminary data.</text>
</comment>
<feature type="domain" description="Histidine kinase" evidence="6">
    <location>
        <begin position="24"/>
        <end position="221"/>
    </location>
</feature>
<sequence length="248" mass="25488">MPTPPPTLAHLGPPEGALAPLATVLAHRLRSVVAAIQGNAELLADAVDGEDRDLALHILEGTAAVERVLADLVCYGHRPVSTPFPVPVAAMVAGLPEALGLPAPVRLALDLPPDYRHAADPVLLRQVLVILLQNASEAAPPGTAVDLRVASPGGALTVEVGNDGAVGDPDQMFEPFHTTKTDRLGLGLAIARRAAEVQRGTLTATSERGRVTVRLRLPPASCPAPCLAPPCPTAPRSSSSTTSGCSTT</sequence>
<dbReference type="InterPro" id="IPR003594">
    <property type="entry name" value="HATPase_dom"/>
</dbReference>
<dbReference type="PANTHER" id="PTHR42878:SF14">
    <property type="entry name" value="OSMOLARITY TWO-COMPONENT SYSTEM PROTEIN SSK1"/>
    <property type="match status" value="1"/>
</dbReference>
<dbReference type="CDD" id="cd00082">
    <property type="entry name" value="HisKA"/>
    <property type="match status" value="1"/>
</dbReference>
<dbReference type="Pfam" id="PF02518">
    <property type="entry name" value="HATPase_c"/>
    <property type="match status" value="1"/>
</dbReference>
<feature type="compositionally biased region" description="Low complexity" evidence="5">
    <location>
        <begin position="234"/>
        <end position="248"/>
    </location>
</feature>
<dbReference type="PANTHER" id="PTHR42878">
    <property type="entry name" value="TWO-COMPONENT HISTIDINE KINASE"/>
    <property type="match status" value="1"/>
</dbReference>